<dbReference type="KEGG" id="vff:VITFI_CDS2599"/>
<evidence type="ECO:0000256" key="1">
    <source>
        <dbReference type="SAM" id="Coils"/>
    </source>
</evidence>
<dbReference type="Gene3D" id="3.40.1350.10">
    <property type="match status" value="1"/>
</dbReference>
<keyword evidence="1" id="KW-0175">Coiled coil</keyword>
<name>A0A221KH87_VITFI</name>
<dbReference type="GO" id="GO:0003676">
    <property type="term" value="F:nucleic acid binding"/>
    <property type="evidence" value="ECO:0007669"/>
    <property type="project" value="InterPro"/>
</dbReference>
<sequence length="342" mass="38477">MALYRCAKCGYIAETGSPVGQKDPCLRCGTPSTVYGTVFYAQQLIERYLNALKEIKALKLQVEELEAEVNGEATPVADAVPSPAPAPAADLADVDLHNTSVLATAEQHAPLEKWFASRHINARFDFSRVDTTGFFDDAAHLLGENFALFGELIERVRYAYRKGHTTLHLELANLAQKDVQAITHLCRQLYSHTFFARYIYQKPEKIVRLNVQSTPAVRQFFEGGWLEWFVFGQTIDAFKQRRFSCARGVQVVFPNEDLHELDVVLLPDGQAPLCIECKSGEFRRDIDKYLRLRKRLGLERQRFILCSTDLTDEQAAGLSAMYELTFVNLGTLPKHLASLSGA</sequence>
<dbReference type="InterPro" id="IPR011856">
    <property type="entry name" value="tRNA_endonuc-like_dom_sf"/>
</dbReference>
<dbReference type="AlphaFoldDB" id="A0A221KH87"/>
<evidence type="ECO:0008006" key="4">
    <source>
        <dbReference type="Google" id="ProtNLM"/>
    </source>
</evidence>
<dbReference type="InterPro" id="IPR011335">
    <property type="entry name" value="Restrct_endonuc-II-like"/>
</dbReference>
<dbReference type="EMBL" id="CP022423">
    <property type="protein sequence ID" value="ASM78376.1"/>
    <property type="molecule type" value="Genomic_DNA"/>
</dbReference>
<dbReference type="OrthoDB" id="5561245at2"/>
<evidence type="ECO:0000313" key="2">
    <source>
        <dbReference type="EMBL" id="ASM78376.1"/>
    </source>
</evidence>
<dbReference type="RefSeq" id="WP_089417312.1">
    <property type="nucleotide sequence ID" value="NZ_CP022423.1"/>
</dbReference>
<proteinExistence type="predicted"/>
<reference evidence="2 3" key="1">
    <citation type="submission" date="2017-07" db="EMBL/GenBank/DDBJ databases">
        <title>Complete Genome Sequence of the cosmetic ferment Vitreoscilla filiformis (ATCC15551).</title>
        <authorList>
            <person name="Contreras S."/>
            <person name="Sagory-Zalkind P."/>
            <person name="Blanquart H."/>
            <person name="Iltis A."/>
            <person name="Morand S.C."/>
        </authorList>
    </citation>
    <scope>NUCLEOTIDE SEQUENCE [LARGE SCALE GENOMIC DNA]</scope>
    <source>
        <strain evidence="2 3">ATCC 15551</strain>
    </source>
</reference>
<feature type="coiled-coil region" evidence="1">
    <location>
        <begin position="41"/>
        <end position="68"/>
    </location>
</feature>
<organism evidence="2 3">
    <name type="scientific">Vitreoscilla filiformis</name>
    <dbReference type="NCBI Taxonomy" id="63"/>
    <lineage>
        <taxon>Bacteria</taxon>
        <taxon>Pseudomonadati</taxon>
        <taxon>Pseudomonadota</taxon>
        <taxon>Betaproteobacteria</taxon>
        <taxon>Neisseriales</taxon>
        <taxon>Neisseriaceae</taxon>
        <taxon>Vitreoscilla</taxon>
    </lineage>
</organism>
<gene>
    <name evidence="2" type="ORF">VITFI_CDS2599</name>
</gene>
<accession>A0A221KH87</accession>
<evidence type="ECO:0000313" key="3">
    <source>
        <dbReference type="Proteomes" id="UP000199729"/>
    </source>
</evidence>
<dbReference type="SUPFAM" id="SSF52980">
    <property type="entry name" value="Restriction endonuclease-like"/>
    <property type="match status" value="1"/>
</dbReference>
<protein>
    <recommendedName>
        <fullName evidence="4">DUF1887 family protein</fullName>
    </recommendedName>
</protein>
<keyword evidence="3" id="KW-1185">Reference proteome</keyword>
<dbReference type="Proteomes" id="UP000199729">
    <property type="component" value="Chromosome"/>
</dbReference>